<protein>
    <submittedName>
        <fullName evidence="2">Uncharacterized protein</fullName>
    </submittedName>
</protein>
<sequence>MAQATGKENNATTGSEPGAGPASGMESKGSSGSMGSGSSGSMGKGEKPTSAGSSENQAKDLRGHSETPTTGSGK</sequence>
<keyword evidence="3" id="KW-1185">Reference proteome</keyword>
<evidence type="ECO:0000313" key="2">
    <source>
        <dbReference type="EMBL" id="MDR4308305.1"/>
    </source>
</evidence>
<gene>
    <name evidence="2" type="ORF">IHQ68_16935</name>
</gene>
<proteinExistence type="predicted"/>
<feature type="region of interest" description="Disordered" evidence="1">
    <location>
        <begin position="1"/>
        <end position="74"/>
    </location>
</feature>
<comment type="caution">
    <text evidence="2">The sequence shown here is derived from an EMBL/GenBank/DDBJ whole genome shotgun (WGS) entry which is preliminary data.</text>
</comment>
<dbReference type="EMBL" id="JADBEO010000046">
    <property type="protein sequence ID" value="MDR4308305.1"/>
    <property type="molecule type" value="Genomic_DNA"/>
</dbReference>
<dbReference type="Proteomes" id="UP001181622">
    <property type="component" value="Unassembled WGS sequence"/>
</dbReference>
<reference evidence="2" key="1">
    <citation type="submission" date="2020-10" db="EMBL/GenBank/DDBJ databases">
        <authorList>
            <person name="Abbas A."/>
            <person name="Razzaq R."/>
            <person name="Waqas M."/>
            <person name="Abbas N."/>
            <person name="Nielsen T.K."/>
            <person name="Hansen L.H."/>
            <person name="Hussain S."/>
            <person name="Shahid M."/>
        </authorList>
    </citation>
    <scope>NUCLEOTIDE SEQUENCE</scope>
    <source>
        <strain evidence="2">S14</strain>
    </source>
</reference>
<feature type="compositionally biased region" description="Polar residues" evidence="1">
    <location>
        <begin position="1"/>
        <end position="15"/>
    </location>
</feature>
<evidence type="ECO:0000313" key="3">
    <source>
        <dbReference type="Proteomes" id="UP001181622"/>
    </source>
</evidence>
<organism evidence="2 3">
    <name type="scientific">Chelatococcus sambhunathii</name>
    <dbReference type="NCBI Taxonomy" id="363953"/>
    <lineage>
        <taxon>Bacteria</taxon>
        <taxon>Pseudomonadati</taxon>
        <taxon>Pseudomonadota</taxon>
        <taxon>Alphaproteobacteria</taxon>
        <taxon>Hyphomicrobiales</taxon>
        <taxon>Chelatococcaceae</taxon>
        <taxon>Chelatococcus</taxon>
    </lineage>
</organism>
<accession>A0ABU1DJW7</accession>
<evidence type="ECO:0000256" key="1">
    <source>
        <dbReference type="SAM" id="MobiDB-lite"/>
    </source>
</evidence>
<feature type="compositionally biased region" description="Gly residues" evidence="1">
    <location>
        <begin position="32"/>
        <end position="43"/>
    </location>
</feature>
<name>A0ABU1DJW7_9HYPH</name>